<proteinExistence type="predicted"/>
<gene>
    <name evidence="2" type="ORF">BDV95DRAFT_573693</name>
</gene>
<reference evidence="2 3" key="1">
    <citation type="submission" date="2020-01" db="EMBL/GenBank/DDBJ databases">
        <authorList>
            <consortium name="DOE Joint Genome Institute"/>
            <person name="Haridas S."/>
            <person name="Albert R."/>
            <person name="Binder M."/>
            <person name="Bloem J."/>
            <person name="Labutti K."/>
            <person name="Salamov A."/>
            <person name="Andreopoulos B."/>
            <person name="Baker S.E."/>
            <person name="Barry K."/>
            <person name="Bills G."/>
            <person name="Bluhm B.H."/>
            <person name="Cannon C."/>
            <person name="Castanera R."/>
            <person name="Culley D.E."/>
            <person name="Daum C."/>
            <person name="Ezra D."/>
            <person name="Gonzalez J.B."/>
            <person name="Henrissat B."/>
            <person name="Kuo A."/>
            <person name="Liang C."/>
            <person name="Lipzen A."/>
            <person name="Lutzoni F."/>
            <person name="Magnuson J."/>
            <person name="Mondo S."/>
            <person name="Nolan M."/>
            <person name="Ohm R."/>
            <person name="Pangilinan J."/>
            <person name="Park H.-J.H."/>
            <person name="Ramirez L."/>
            <person name="Alfaro M."/>
            <person name="Sun H."/>
            <person name="Tritt A."/>
            <person name="Yoshinaga Y."/>
            <person name="Zwiers L.-H.L."/>
            <person name="Turgeon B.G."/>
            <person name="Goodwin S.B."/>
            <person name="Spatafora J.W."/>
            <person name="Crous P.W."/>
            <person name="Grigoriev I.V."/>
        </authorList>
    </citation>
    <scope>NUCLEOTIDE SEQUENCE [LARGE SCALE GENOMIC DNA]</scope>
    <source>
        <strain evidence="2 3">CBS 611.86</strain>
    </source>
</reference>
<evidence type="ECO:0000313" key="3">
    <source>
        <dbReference type="Proteomes" id="UP000481861"/>
    </source>
</evidence>
<name>A0A7C8I950_9PLEO</name>
<sequence length="571" mass="62346">MFLGLFGVLSDVLHRKFFHPVDPHGSPSTDVVSSMEPILEITEKLIEEGAAHEKAVAHHHPGIISSILEFWRMNQILTDREWYLMKQAQKKGRDRAESTRETGAIPWPQSKSKYTLPNYSGVDDRLLWYELPASTMLDPMIKNHVKPIFPNALRREPFKTDYAGDDVSEALDDYFEDLDLEWTPTADNPTGETASHRLWIDSMGHLHKRNKQTGEVKSMGNGYGWSLDFCKQMKLFDIPKNIIAARMAYMKENMNVQVKRKEDIKEQDARQAFVRPQQRRRNRSASPEQYDNRPDSRESASSRNDASGDSKGHRRRSKSSKQHQPVPNRGRQSGTMIPSASRMTVGYDPQAQLPPPSIGGPPPPPLQANYNYGAAFSQANAMYGGQSNTADIGSQFSGNGQYGNNPHYNNNVTYGDQYQGVGGVPYGGGYGGQYQSVGGVGGVYGGDFGGTQSASYTGPYDGGSVNQHPGGVFQGGGFGGQHGDGFGSTQYGDYSGQYGGGVPNQNRGGRGNQNPGGPGYQNRGGPGNQNRGPGYQNRGGTFQGGMGSAQGHGGYQNNFRGGRRGNGGGRW</sequence>
<feature type="compositionally biased region" description="Gly residues" evidence="1">
    <location>
        <begin position="541"/>
        <end position="554"/>
    </location>
</feature>
<feature type="compositionally biased region" description="Gly residues" evidence="1">
    <location>
        <begin position="472"/>
        <end position="486"/>
    </location>
</feature>
<organism evidence="2 3">
    <name type="scientific">Massariosphaeria phaeospora</name>
    <dbReference type="NCBI Taxonomy" id="100035"/>
    <lineage>
        <taxon>Eukaryota</taxon>
        <taxon>Fungi</taxon>
        <taxon>Dikarya</taxon>
        <taxon>Ascomycota</taxon>
        <taxon>Pezizomycotina</taxon>
        <taxon>Dothideomycetes</taxon>
        <taxon>Pleosporomycetidae</taxon>
        <taxon>Pleosporales</taxon>
        <taxon>Pleosporales incertae sedis</taxon>
        <taxon>Massariosphaeria</taxon>
    </lineage>
</organism>
<feature type="region of interest" description="Disordered" evidence="1">
    <location>
        <begin position="260"/>
        <end position="366"/>
    </location>
</feature>
<dbReference type="OrthoDB" id="21470at2759"/>
<evidence type="ECO:0000313" key="2">
    <source>
        <dbReference type="EMBL" id="KAF2871292.1"/>
    </source>
</evidence>
<feature type="compositionally biased region" description="Basic and acidic residues" evidence="1">
    <location>
        <begin position="290"/>
        <end position="311"/>
    </location>
</feature>
<feature type="compositionally biased region" description="Low complexity" evidence="1">
    <location>
        <begin position="487"/>
        <end position="496"/>
    </location>
</feature>
<feature type="compositionally biased region" description="Low complexity" evidence="1">
    <location>
        <begin position="528"/>
        <end position="540"/>
    </location>
</feature>
<feature type="compositionally biased region" description="Polar residues" evidence="1">
    <location>
        <begin position="330"/>
        <end position="342"/>
    </location>
</feature>
<feature type="compositionally biased region" description="Basic and acidic residues" evidence="1">
    <location>
        <begin position="260"/>
        <end position="269"/>
    </location>
</feature>
<feature type="region of interest" description="Disordered" evidence="1">
    <location>
        <begin position="471"/>
        <end position="571"/>
    </location>
</feature>
<dbReference type="AlphaFoldDB" id="A0A7C8I950"/>
<evidence type="ECO:0000256" key="1">
    <source>
        <dbReference type="SAM" id="MobiDB-lite"/>
    </source>
</evidence>
<feature type="compositionally biased region" description="Basic residues" evidence="1">
    <location>
        <begin position="312"/>
        <end position="321"/>
    </location>
</feature>
<feature type="compositionally biased region" description="Pro residues" evidence="1">
    <location>
        <begin position="352"/>
        <end position="366"/>
    </location>
</feature>
<dbReference type="EMBL" id="JAADJZ010000012">
    <property type="protein sequence ID" value="KAF2871292.1"/>
    <property type="molecule type" value="Genomic_DNA"/>
</dbReference>
<protein>
    <submittedName>
        <fullName evidence="2">Uncharacterized protein</fullName>
    </submittedName>
</protein>
<feature type="compositionally biased region" description="Gly residues" evidence="1">
    <location>
        <begin position="497"/>
        <end position="527"/>
    </location>
</feature>
<comment type="caution">
    <text evidence="2">The sequence shown here is derived from an EMBL/GenBank/DDBJ whole genome shotgun (WGS) entry which is preliminary data.</text>
</comment>
<accession>A0A7C8I950</accession>
<keyword evidence="3" id="KW-1185">Reference proteome</keyword>
<dbReference type="Proteomes" id="UP000481861">
    <property type="component" value="Unassembled WGS sequence"/>
</dbReference>